<feature type="region of interest" description="Disordered" evidence="1">
    <location>
        <begin position="163"/>
        <end position="209"/>
    </location>
</feature>
<feature type="compositionally biased region" description="Low complexity" evidence="1">
    <location>
        <begin position="226"/>
        <end position="235"/>
    </location>
</feature>
<organism evidence="3 4">
    <name type="scientific">Romanomermis culicivorax</name>
    <name type="common">Nematode worm</name>
    <dbReference type="NCBI Taxonomy" id="13658"/>
    <lineage>
        <taxon>Eukaryota</taxon>
        <taxon>Metazoa</taxon>
        <taxon>Ecdysozoa</taxon>
        <taxon>Nematoda</taxon>
        <taxon>Enoplea</taxon>
        <taxon>Dorylaimia</taxon>
        <taxon>Mermithida</taxon>
        <taxon>Mermithoidea</taxon>
        <taxon>Mermithidae</taxon>
        <taxon>Romanomermis</taxon>
    </lineage>
</organism>
<evidence type="ECO:0000313" key="3">
    <source>
        <dbReference type="Proteomes" id="UP000887565"/>
    </source>
</evidence>
<dbReference type="WBParaSite" id="nRc.2.0.1.t18303-RA">
    <property type="protein sequence ID" value="nRc.2.0.1.t18303-RA"/>
    <property type="gene ID" value="nRc.2.0.1.g18303"/>
</dbReference>
<dbReference type="AlphaFoldDB" id="A0A915IWV0"/>
<sequence length="273" mass="29899">MTIVQTSKGYRLSYEDPRVSIQKANELIMFTKYLHAGDEQLIVSIPVLWLAVVALMSLVFVIILPSAVLWFSLRSSLKMLYEFLTLIIRLHSEIKTIHGFVGIDFHNSLSVFKTQNVPPVAGRRGLIELTNECPQKLFESGNEENYPPAQVDHAVAIRRRERRNPINNNDPAAGAVGATVPSAEQPIGVADSERPYPATGRRRGTSLFKKTSDSFRQVLSFALGGSRSRQAAGAAVNPRPKSSRSPFTGVDVSPPAKSTPSSPLSKEAFIGAE</sequence>
<keyword evidence="3" id="KW-1185">Reference proteome</keyword>
<evidence type="ECO:0000313" key="4">
    <source>
        <dbReference type="WBParaSite" id="nRc.2.0.1.t18303-RA"/>
    </source>
</evidence>
<accession>A0A915IWV0</accession>
<reference evidence="4" key="1">
    <citation type="submission" date="2022-11" db="UniProtKB">
        <authorList>
            <consortium name="WormBaseParasite"/>
        </authorList>
    </citation>
    <scope>IDENTIFICATION</scope>
</reference>
<evidence type="ECO:0000256" key="2">
    <source>
        <dbReference type="SAM" id="Phobius"/>
    </source>
</evidence>
<protein>
    <submittedName>
        <fullName evidence="4">Uncharacterized protein</fullName>
    </submittedName>
</protein>
<feature type="region of interest" description="Disordered" evidence="1">
    <location>
        <begin position="226"/>
        <end position="273"/>
    </location>
</feature>
<proteinExistence type="predicted"/>
<keyword evidence="2" id="KW-1133">Transmembrane helix</keyword>
<evidence type="ECO:0000256" key="1">
    <source>
        <dbReference type="SAM" id="MobiDB-lite"/>
    </source>
</evidence>
<dbReference type="Proteomes" id="UP000887565">
    <property type="component" value="Unplaced"/>
</dbReference>
<keyword evidence="2" id="KW-0472">Membrane</keyword>
<name>A0A915IWV0_ROMCU</name>
<keyword evidence="2" id="KW-0812">Transmembrane</keyword>
<feature type="transmembrane region" description="Helical" evidence="2">
    <location>
        <begin position="47"/>
        <end position="71"/>
    </location>
</feature>